<dbReference type="SUPFAM" id="SSF56529">
    <property type="entry name" value="FAH"/>
    <property type="match status" value="1"/>
</dbReference>
<sequence length="190" mass="19846">MRIGPSGRERPVVRVDEHTYIDVSDLVEDYNEAFFAAGGPHLLQQAVAVRRATGTVHPFGTDRIGAPIARPHQILGVGANYRSPGSNAPAAQDPLVFSKAPNSLSGPYDPVHIPRDSTHTDWEVELGVVIGTRSHYLADDEEASRACGPEPIAHGGVGAPGAGGLLPTPLPGHGPLGAHACGRRTPALCP</sequence>
<comment type="similarity">
    <text evidence="1">Belongs to the FAH family.</text>
</comment>
<comment type="caution">
    <text evidence="4">The sequence shown here is derived from an EMBL/GenBank/DDBJ whole genome shotgun (WGS) entry which is preliminary data.</text>
</comment>
<keyword evidence="4" id="KW-0378">Hydrolase</keyword>
<evidence type="ECO:0000256" key="1">
    <source>
        <dbReference type="ARBA" id="ARBA00010211"/>
    </source>
</evidence>
<evidence type="ECO:0000256" key="2">
    <source>
        <dbReference type="ARBA" id="ARBA00022723"/>
    </source>
</evidence>
<dbReference type="PANTHER" id="PTHR42796:SF4">
    <property type="entry name" value="FUMARYLACETOACETATE HYDROLASE DOMAIN-CONTAINING PROTEIN 2A"/>
    <property type="match status" value="1"/>
</dbReference>
<protein>
    <submittedName>
        <fullName evidence="4">Fumarylacetoacetate hydrolase family protein</fullName>
    </submittedName>
</protein>
<accession>A0ABW0BAS6</accession>
<gene>
    <name evidence="4" type="ORF">ACFPRK_27430</name>
</gene>
<dbReference type="PANTHER" id="PTHR42796">
    <property type="entry name" value="FUMARYLACETOACETATE HYDROLASE DOMAIN-CONTAINING PROTEIN 2A-RELATED"/>
    <property type="match status" value="1"/>
</dbReference>
<reference evidence="5" key="1">
    <citation type="journal article" date="2019" name="Int. J. Syst. Evol. Microbiol.">
        <title>The Global Catalogue of Microorganisms (GCM) 10K type strain sequencing project: providing services to taxonomists for standard genome sequencing and annotation.</title>
        <authorList>
            <consortium name="The Broad Institute Genomics Platform"/>
            <consortium name="The Broad Institute Genome Sequencing Center for Infectious Disease"/>
            <person name="Wu L."/>
            <person name="Ma J."/>
        </authorList>
    </citation>
    <scope>NUCLEOTIDE SEQUENCE [LARGE SCALE GENOMIC DNA]</scope>
    <source>
        <strain evidence="5">CGMCC 4.1721</strain>
    </source>
</reference>
<dbReference type="RefSeq" id="WP_208604868.1">
    <property type="nucleotide sequence ID" value="NZ_JBHSKI010000015.1"/>
</dbReference>
<evidence type="ECO:0000313" key="4">
    <source>
        <dbReference type="EMBL" id="MFC5174290.1"/>
    </source>
</evidence>
<evidence type="ECO:0000259" key="3">
    <source>
        <dbReference type="Pfam" id="PF01557"/>
    </source>
</evidence>
<evidence type="ECO:0000313" key="5">
    <source>
        <dbReference type="Proteomes" id="UP001596208"/>
    </source>
</evidence>
<keyword evidence="5" id="KW-1185">Reference proteome</keyword>
<feature type="domain" description="Fumarylacetoacetase-like C-terminal" evidence="3">
    <location>
        <begin position="74"/>
        <end position="144"/>
    </location>
</feature>
<proteinExistence type="inferred from homology"/>
<name>A0ABW0BAS6_9ACTN</name>
<dbReference type="InterPro" id="IPR051121">
    <property type="entry name" value="FAH"/>
</dbReference>
<dbReference type="Pfam" id="PF01557">
    <property type="entry name" value="FAA_hydrolase"/>
    <property type="match status" value="1"/>
</dbReference>
<organism evidence="4 5">
    <name type="scientific">Streptomyces mutomycini</name>
    <dbReference type="NCBI Taxonomy" id="284036"/>
    <lineage>
        <taxon>Bacteria</taxon>
        <taxon>Bacillati</taxon>
        <taxon>Actinomycetota</taxon>
        <taxon>Actinomycetes</taxon>
        <taxon>Kitasatosporales</taxon>
        <taxon>Streptomycetaceae</taxon>
        <taxon>Streptomyces</taxon>
    </lineage>
</organism>
<dbReference type="InterPro" id="IPR011234">
    <property type="entry name" value="Fumarylacetoacetase-like_C"/>
</dbReference>
<dbReference type="InterPro" id="IPR036663">
    <property type="entry name" value="Fumarylacetoacetase_C_sf"/>
</dbReference>
<dbReference type="Proteomes" id="UP001596208">
    <property type="component" value="Unassembled WGS sequence"/>
</dbReference>
<dbReference type="EMBL" id="JBHSKI010000015">
    <property type="protein sequence ID" value="MFC5174290.1"/>
    <property type="molecule type" value="Genomic_DNA"/>
</dbReference>
<dbReference type="Gene3D" id="3.90.850.10">
    <property type="entry name" value="Fumarylacetoacetase-like, C-terminal domain"/>
    <property type="match status" value="1"/>
</dbReference>
<keyword evidence="2" id="KW-0479">Metal-binding</keyword>
<dbReference type="GO" id="GO:0016787">
    <property type="term" value="F:hydrolase activity"/>
    <property type="evidence" value="ECO:0007669"/>
    <property type="project" value="UniProtKB-KW"/>
</dbReference>